<dbReference type="AlphaFoldDB" id="A0A4T9T9F2"/>
<feature type="transmembrane region" description="Helical" evidence="12">
    <location>
        <begin position="86"/>
        <end position="107"/>
    </location>
</feature>
<keyword evidence="9 12" id="KW-1133">Transmembrane helix</keyword>
<keyword evidence="10" id="KW-0408">Iron</keyword>
<gene>
    <name evidence="13" type="primary">cydB</name>
    <name evidence="13" type="ORF">E5982_09125</name>
</gene>
<keyword evidence="14" id="KW-1185">Reference proteome</keyword>
<comment type="similarity">
    <text evidence="2">Belongs to the cytochrome ubiquinol oxidase subunit 2 family.</text>
</comment>
<reference evidence="13 14" key="1">
    <citation type="submission" date="2019-04" db="EMBL/GenBank/DDBJ databases">
        <title>Microbes associate with the intestines of laboratory mice.</title>
        <authorList>
            <person name="Navarre W."/>
            <person name="Wong E."/>
            <person name="Huang K.C."/>
            <person name="Tropini C."/>
            <person name="Ng K."/>
            <person name="Yu B."/>
        </authorList>
    </citation>
    <scope>NUCLEOTIDE SEQUENCE [LARGE SCALE GENOMIC DNA]</scope>
    <source>
        <strain evidence="13 14">NM48_B13</strain>
    </source>
</reference>
<dbReference type="NCBIfam" id="TIGR00203">
    <property type="entry name" value="cydB"/>
    <property type="match status" value="1"/>
</dbReference>
<evidence type="ECO:0000256" key="10">
    <source>
        <dbReference type="ARBA" id="ARBA00023004"/>
    </source>
</evidence>
<evidence type="ECO:0000313" key="13">
    <source>
        <dbReference type="EMBL" id="TJW09675.1"/>
    </source>
</evidence>
<evidence type="ECO:0000256" key="3">
    <source>
        <dbReference type="ARBA" id="ARBA00022448"/>
    </source>
</evidence>
<comment type="caution">
    <text evidence="13">The sequence shown here is derived from an EMBL/GenBank/DDBJ whole genome shotgun (WGS) entry which is preliminary data.</text>
</comment>
<dbReference type="OrthoDB" id="9776710at2"/>
<keyword evidence="5" id="KW-0349">Heme</keyword>
<dbReference type="InterPro" id="IPR003317">
    <property type="entry name" value="Cyt-d_oxidase_su2"/>
</dbReference>
<feature type="transmembrane region" description="Helical" evidence="12">
    <location>
        <begin position="206"/>
        <end position="227"/>
    </location>
</feature>
<evidence type="ECO:0000256" key="11">
    <source>
        <dbReference type="ARBA" id="ARBA00023136"/>
    </source>
</evidence>
<evidence type="ECO:0000256" key="4">
    <source>
        <dbReference type="ARBA" id="ARBA00022475"/>
    </source>
</evidence>
<evidence type="ECO:0000256" key="12">
    <source>
        <dbReference type="SAM" id="Phobius"/>
    </source>
</evidence>
<dbReference type="GO" id="GO:0070069">
    <property type="term" value="C:cytochrome complex"/>
    <property type="evidence" value="ECO:0007669"/>
    <property type="project" value="TreeGrafter"/>
</dbReference>
<feature type="transmembrane region" description="Helical" evidence="12">
    <location>
        <begin position="163"/>
        <end position="185"/>
    </location>
</feature>
<keyword evidence="7" id="KW-0479">Metal-binding</keyword>
<dbReference type="GO" id="GO:0005886">
    <property type="term" value="C:plasma membrane"/>
    <property type="evidence" value="ECO:0007669"/>
    <property type="project" value="UniProtKB-SubCell"/>
</dbReference>
<dbReference type="Pfam" id="PF02322">
    <property type="entry name" value="Cyt_bd_oxida_II"/>
    <property type="match status" value="1"/>
</dbReference>
<dbReference type="PIRSF" id="PIRSF000267">
    <property type="entry name" value="Cyt_oxidse_sub2"/>
    <property type="match status" value="1"/>
</dbReference>
<dbReference type="GO" id="GO:0019646">
    <property type="term" value="P:aerobic electron transport chain"/>
    <property type="evidence" value="ECO:0007669"/>
    <property type="project" value="TreeGrafter"/>
</dbReference>
<dbReference type="EMBL" id="SSTM01000008">
    <property type="protein sequence ID" value="TJW09675.1"/>
    <property type="molecule type" value="Genomic_DNA"/>
</dbReference>
<name>A0A4T9T9F2_9ACTN</name>
<sequence length="345" mass="37037">MATFTFLNVLWFFLIFVLIAGYFVLDGFDLGIGVLYPFVAKNDEEKAVLRRSIGPVWDGNEVWLLTAGGALFAAFPNAYATTFSGFYLAVMLVLFGLIVRAVSFEFYAADSGWRKVWDVCFFVGSLLPALLLGVAVGNIYAGIPMDAAGNYIGVPLLGLITPFTLLTGLLGLVMFLAAGACWGALKAPKGSAVQQRMAGLRIPLQVAALVLFVVISVYGHFIIQPAMTPELGALRWIFAILCVALLVASIVIPLKKNCDLGAFLAQSGSMISLVMLLACSMFPVLVTASADSIGPSIEILNSASSELSLLCMTIILCIGLPLVLVYHVIIYRTFSGRISEESLEH</sequence>
<evidence type="ECO:0000256" key="9">
    <source>
        <dbReference type="ARBA" id="ARBA00022989"/>
    </source>
</evidence>
<comment type="subcellular location">
    <subcellularLocation>
        <location evidence="1">Cell membrane</location>
        <topology evidence="1">Multi-pass membrane protein</topology>
    </subcellularLocation>
</comment>
<dbReference type="PANTHER" id="PTHR43141">
    <property type="entry name" value="CYTOCHROME BD2 SUBUNIT II"/>
    <property type="match status" value="1"/>
</dbReference>
<dbReference type="PANTHER" id="PTHR43141:SF5">
    <property type="entry name" value="CYTOCHROME BD-I UBIQUINOL OXIDASE SUBUNIT 2"/>
    <property type="match status" value="1"/>
</dbReference>
<proteinExistence type="inferred from homology"/>
<evidence type="ECO:0000256" key="8">
    <source>
        <dbReference type="ARBA" id="ARBA00022982"/>
    </source>
</evidence>
<evidence type="ECO:0000256" key="2">
    <source>
        <dbReference type="ARBA" id="ARBA00007543"/>
    </source>
</evidence>
<dbReference type="RefSeq" id="WP_136846188.1">
    <property type="nucleotide sequence ID" value="NZ_SSTM01000008.1"/>
</dbReference>
<keyword evidence="3" id="KW-0813">Transport</keyword>
<dbReference type="Proteomes" id="UP000309454">
    <property type="component" value="Unassembled WGS sequence"/>
</dbReference>
<keyword evidence="8" id="KW-0249">Electron transport</keyword>
<protein>
    <submittedName>
        <fullName evidence="13">Cytochrome d ubiquinol oxidase subunit II</fullName>
    </submittedName>
</protein>
<evidence type="ECO:0000256" key="1">
    <source>
        <dbReference type="ARBA" id="ARBA00004651"/>
    </source>
</evidence>
<feature type="transmembrane region" description="Helical" evidence="12">
    <location>
        <begin position="233"/>
        <end position="252"/>
    </location>
</feature>
<dbReference type="GO" id="GO:0016682">
    <property type="term" value="F:oxidoreductase activity, acting on diphenols and related substances as donors, oxygen as acceptor"/>
    <property type="evidence" value="ECO:0007669"/>
    <property type="project" value="TreeGrafter"/>
</dbReference>
<accession>A0A4T9T9F2</accession>
<feature type="transmembrane region" description="Helical" evidence="12">
    <location>
        <begin position="307"/>
        <end position="329"/>
    </location>
</feature>
<organism evidence="13 14">
    <name type="scientific">Parvibacter caecicola</name>
    <dbReference type="NCBI Taxonomy" id="747645"/>
    <lineage>
        <taxon>Bacteria</taxon>
        <taxon>Bacillati</taxon>
        <taxon>Actinomycetota</taxon>
        <taxon>Coriobacteriia</taxon>
        <taxon>Coriobacteriales</taxon>
        <taxon>Coriobacteriaceae</taxon>
        <taxon>Parvibacter</taxon>
    </lineage>
</organism>
<evidence type="ECO:0000256" key="7">
    <source>
        <dbReference type="ARBA" id="ARBA00022723"/>
    </source>
</evidence>
<feature type="transmembrane region" description="Helical" evidence="12">
    <location>
        <begin position="12"/>
        <end position="39"/>
    </location>
</feature>
<feature type="transmembrane region" description="Helical" evidence="12">
    <location>
        <begin position="264"/>
        <end position="287"/>
    </location>
</feature>
<evidence type="ECO:0000313" key="14">
    <source>
        <dbReference type="Proteomes" id="UP000309454"/>
    </source>
</evidence>
<keyword evidence="4" id="KW-1003">Cell membrane</keyword>
<feature type="transmembrane region" description="Helical" evidence="12">
    <location>
        <begin position="119"/>
        <end position="143"/>
    </location>
</feature>
<keyword evidence="11 12" id="KW-0472">Membrane</keyword>
<evidence type="ECO:0000256" key="6">
    <source>
        <dbReference type="ARBA" id="ARBA00022692"/>
    </source>
</evidence>
<keyword evidence="6 12" id="KW-0812">Transmembrane</keyword>
<evidence type="ECO:0000256" key="5">
    <source>
        <dbReference type="ARBA" id="ARBA00022617"/>
    </source>
</evidence>
<dbReference type="GO" id="GO:0009055">
    <property type="term" value="F:electron transfer activity"/>
    <property type="evidence" value="ECO:0007669"/>
    <property type="project" value="TreeGrafter"/>
</dbReference>
<dbReference type="GO" id="GO:0046872">
    <property type="term" value="F:metal ion binding"/>
    <property type="evidence" value="ECO:0007669"/>
    <property type="project" value="UniProtKB-KW"/>
</dbReference>